<organism evidence="4">
    <name type="scientific">Gongylonema pulchrum</name>
    <dbReference type="NCBI Taxonomy" id="637853"/>
    <lineage>
        <taxon>Eukaryota</taxon>
        <taxon>Metazoa</taxon>
        <taxon>Ecdysozoa</taxon>
        <taxon>Nematoda</taxon>
        <taxon>Chromadorea</taxon>
        <taxon>Rhabditida</taxon>
        <taxon>Spirurina</taxon>
        <taxon>Spiruromorpha</taxon>
        <taxon>Spiruroidea</taxon>
        <taxon>Gongylonematidae</taxon>
        <taxon>Gongylonema</taxon>
    </lineage>
</organism>
<dbReference type="InterPro" id="IPR002821">
    <property type="entry name" value="Hydantoinase_A"/>
</dbReference>
<dbReference type="OrthoDB" id="3643at2759"/>
<evidence type="ECO:0000313" key="4">
    <source>
        <dbReference type="WBParaSite" id="GPUH_0000715301-mRNA-1"/>
    </source>
</evidence>
<protein>
    <submittedName>
        <fullName evidence="4">Hydantoinase_A domain-containing protein</fullName>
    </submittedName>
</protein>
<dbReference type="GO" id="GO:0017168">
    <property type="term" value="F:5-oxoprolinase (ATP-hydrolyzing) activity"/>
    <property type="evidence" value="ECO:0007669"/>
    <property type="project" value="TreeGrafter"/>
</dbReference>
<dbReference type="WBParaSite" id="GPUH_0000715301-mRNA-1">
    <property type="protein sequence ID" value="GPUH_0000715301-mRNA-1"/>
    <property type="gene ID" value="GPUH_0000715301"/>
</dbReference>
<evidence type="ECO:0000259" key="1">
    <source>
        <dbReference type="Pfam" id="PF01968"/>
    </source>
</evidence>
<dbReference type="EMBL" id="UYRT01017983">
    <property type="protein sequence ID" value="VDK57371.1"/>
    <property type="molecule type" value="Genomic_DNA"/>
</dbReference>
<name>A0A183DEK3_9BILA</name>
<reference evidence="4" key="1">
    <citation type="submission" date="2016-06" db="UniProtKB">
        <authorList>
            <consortium name="WormBaseParasite"/>
        </authorList>
    </citation>
    <scope>IDENTIFICATION</scope>
</reference>
<dbReference type="PANTHER" id="PTHR11365">
    <property type="entry name" value="5-OXOPROLINASE RELATED"/>
    <property type="match status" value="1"/>
</dbReference>
<dbReference type="GO" id="GO:0006749">
    <property type="term" value="P:glutathione metabolic process"/>
    <property type="evidence" value="ECO:0007669"/>
    <property type="project" value="TreeGrafter"/>
</dbReference>
<keyword evidence="3" id="KW-1185">Reference proteome</keyword>
<dbReference type="PANTHER" id="PTHR11365:SF2">
    <property type="entry name" value="5-OXOPROLINASE"/>
    <property type="match status" value="1"/>
</dbReference>
<gene>
    <name evidence="2" type="ORF">GPUH_LOCUS7144</name>
</gene>
<evidence type="ECO:0000313" key="3">
    <source>
        <dbReference type="Proteomes" id="UP000271098"/>
    </source>
</evidence>
<proteinExistence type="predicted"/>
<reference evidence="2 3" key="2">
    <citation type="submission" date="2018-11" db="EMBL/GenBank/DDBJ databases">
        <authorList>
            <consortium name="Pathogen Informatics"/>
        </authorList>
    </citation>
    <scope>NUCLEOTIDE SEQUENCE [LARGE SCALE GENOMIC DNA]</scope>
</reference>
<dbReference type="Proteomes" id="UP000271098">
    <property type="component" value="Unassembled WGS sequence"/>
</dbReference>
<accession>A0A183DEK3</accession>
<sequence>MQMSSSEELFRSFFRIFSEHLKKNRLISEFISQRQVLINSSKNWVSTLVNTNAAIKEMAGLMDQVNKFYQDHPVASGQPMSVQEVALGFIDVANEAMCRAIRSITQGRGHDTSKHTLACFGGAGGQHACAIAKKLGVF</sequence>
<evidence type="ECO:0000313" key="2">
    <source>
        <dbReference type="EMBL" id="VDK57371.1"/>
    </source>
</evidence>
<dbReference type="Pfam" id="PF01968">
    <property type="entry name" value="Hydantoinase_A"/>
    <property type="match status" value="1"/>
</dbReference>
<dbReference type="InterPro" id="IPR045079">
    <property type="entry name" value="Oxoprolinase-like"/>
</dbReference>
<dbReference type="GO" id="GO:0005829">
    <property type="term" value="C:cytosol"/>
    <property type="evidence" value="ECO:0007669"/>
    <property type="project" value="TreeGrafter"/>
</dbReference>
<dbReference type="AlphaFoldDB" id="A0A183DEK3"/>
<feature type="domain" description="Hydantoinase A/oxoprolinase" evidence="1">
    <location>
        <begin position="50"/>
        <end position="137"/>
    </location>
</feature>